<keyword evidence="11" id="KW-1185">Reference proteome</keyword>
<evidence type="ECO:0000256" key="4">
    <source>
        <dbReference type="ARBA" id="ARBA00023125"/>
    </source>
</evidence>
<dbReference type="EMBL" id="MUXE01000003">
    <property type="protein sequence ID" value="PUE65826.1"/>
    <property type="molecule type" value="Genomic_DNA"/>
</dbReference>
<dbReference type="InterPro" id="IPR011006">
    <property type="entry name" value="CheY-like_superfamily"/>
</dbReference>
<evidence type="ECO:0000313" key="10">
    <source>
        <dbReference type="EMBL" id="PUE65826.1"/>
    </source>
</evidence>
<dbReference type="SMART" id="SM00862">
    <property type="entry name" value="Trans_reg_C"/>
    <property type="match status" value="1"/>
</dbReference>
<comment type="caution">
    <text evidence="10">The sequence shown here is derived from an EMBL/GenBank/DDBJ whole genome shotgun (WGS) entry which is preliminary data.</text>
</comment>
<evidence type="ECO:0000256" key="3">
    <source>
        <dbReference type="ARBA" id="ARBA00023015"/>
    </source>
</evidence>
<dbReference type="GO" id="GO:0032993">
    <property type="term" value="C:protein-DNA complex"/>
    <property type="evidence" value="ECO:0007669"/>
    <property type="project" value="TreeGrafter"/>
</dbReference>
<dbReference type="Proteomes" id="UP000251135">
    <property type="component" value="Unassembled WGS sequence"/>
</dbReference>
<keyword evidence="3" id="KW-0805">Transcription regulation</keyword>
<protein>
    <submittedName>
        <fullName evidence="10">DNA-binding response regulator</fullName>
    </submittedName>
</protein>
<dbReference type="GO" id="GO:0005829">
    <property type="term" value="C:cytosol"/>
    <property type="evidence" value="ECO:0007669"/>
    <property type="project" value="TreeGrafter"/>
</dbReference>
<keyword evidence="4 7" id="KW-0238">DNA-binding</keyword>
<evidence type="ECO:0000256" key="5">
    <source>
        <dbReference type="ARBA" id="ARBA00023163"/>
    </source>
</evidence>
<gene>
    <name evidence="10" type="ORF">B0174_03090</name>
</gene>
<dbReference type="PANTHER" id="PTHR48111">
    <property type="entry name" value="REGULATOR OF RPOS"/>
    <property type="match status" value="1"/>
</dbReference>
<dbReference type="PANTHER" id="PTHR48111:SF21">
    <property type="entry name" value="DNA-BINDING DUAL MASTER TRANSCRIPTIONAL REGULATOR RPAA"/>
    <property type="match status" value="1"/>
</dbReference>
<dbReference type="InterPro" id="IPR001789">
    <property type="entry name" value="Sig_transdc_resp-reg_receiver"/>
</dbReference>
<dbReference type="Gene3D" id="1.10.10.10">
    <property type="entry name" value="Winged helix-like DNA-binding domain superfamily/Winged helix DNA-binding domain"/>
    <property type="match status" value="1"/>
</dbReference>
<keyword evidence="2" id="KW-0902">Two-component regulatory system</keyword>
<keyword evidence="5" id="KW-0804">Transcription</keyword>
<organism evidence="10 11">
    <name type="scientific">Arcobacter caeni</name>
    <dbReference type="NCBI Taxonomy" id="1912877"/>
    <lineage>
        <taxon>Bacteria</taxon>
        <taxon>Pseudomonadati</taxon>
        <taxon>Campylobacterota</taxon>
        <taxon>Epsilonproteobacteria</taxon>
        <taxon>Campylobacterales</taxon>
        <taxon>Arcobacteraceae</taxon>
        <taxon>Arcobacter</taxon>
    </lineage>
</organism>
<reference evidence="10 11" key="1">
    <citation type="submission" date="2017-02" db="EMBL/GenBank/DDBJ databases">
        <title>Arcobacter caeni sp. nov, a new Arcobacter species isolated from reclaimed water.</title>
        <authorList>
            <person name="Figueras M.J."/>
            <person name="Perez-Cataluna A."/>
            <person name="Salas-Masso N."/>
        </authorList>
    </citation>
    <scope>NUCLEOTIDE SEQUENCE [LARGE SCALE GENOMIC DNA]</scope>
    <source>
        <strain evidence="10 11">RW17-10</strain>
    </source>
</reference>
<dbReference type="GO" id="GO:0000156">
    <property type="term" value="F:phosphorelay response regulator activity"/>
    <property type="evidence" value="ECO:0007669"/>
    <property type="project" value="TreeGrafter"/>
</dbReference>
<dbReference type="CDD" id="cd17574">
    <property type="entry name" value="REC_OmpR"/>
    <property type="match status" value="1"/>
</dbReference>
<dbReference type="InterPro" id="IPR016032">
    <property type="entry name" value="Sig_transdc_resp-reg_C-effctor"/>
</dbReference>
<evidence type="ECO:0000256" key="6">
    <source>
        <dbReference type="PROSITE-ProRule" id="PRU00169"/>
    </source>
</evidence>
<dbReference type="OrthoDB" id="8912111at2"/>
<accession>A0A363D3B9</accession>
<dbReference type="RefSeq" id="WP_108558188.1">
    <property type="nucleotide sequence ID" value="NZ_MUXE01000003.1"/>
</dbReference>
<name>A0A363D3B9_9BACT</name>
<dbReference type="SUPFAM" id="SSF46894">
    <property type="entry name" value="C-terminal effector domain of the bipartite response regulators"/>
    <property type="match status" value="1"/>
</dbReference>
<feature type="DNA-binding region" description="OmpR/PhoB-type" evidence="7">
    <location>
        <begin position="124"/>
        <end position="219"/>
    </location>
</feature>
<dbReference type="InterPro" id="IPR036388">
    <property type="entry name" value="WH-like_DNA-bd_sf"/>
</dbReference>
<evidence type="ECO:0000256" key="1">
    <source>
        <dbReference type="ARBA" id="ARBA00022553"/>
    </source>
</evidence>
<feature type="modified residue" description="4-aspartylphosphate" evidence="6">
    <location>
        <position position="51"/>
    </location>
</feature>
<dbReference type="GO" id="GO:0000976">
    <property type="term" value="F:transcription cis-regulatory region binding"/>
    <property type="evidence" value="ECO:0007669"/>
    <property type="project" value="TreeGrafter"/>
</dbReference>
<evidence type="ECO:0000313" key="11">
    <source>
        <dbReference type="Proteomes" id="UP000251135"/>
    </source>
</evidence>
<feature type="domain" description="Response regulatory" evidence="8">
    <location>
        <begin position="2"/>
        <end position="116"/>
    </location>
</feature>
<dbReference type="Pfam" id="PF00486">
    <property type="entry name" value="Trans_reg_C"/>
    <property type="match status" value="1"/>
</dbReference>
<dbReference type="PROSITE" id="PS51755">
    <property type="entry name" value="OMPR_PHOB"/>
    <property type="match status" value="1"/>
</dbReference>
<dbReference type="InterPro" id="IPR001867">
    <property type="entry name" value="OmpR/PhoB-type_DNA-bd"/>
</dbReference>
<dbReference type="PROSITE" id="PS50110">
    <property type="entry name" value="RESPONSE_REGULATORY"/>
    <property type="match status" value="1"/>
</dbReference>
<dbReference type="InterPro" id="IPR039420">
    <property type="entry name" value="WalR-like"/>
</dbReference>
<proteinExistence type="predicted"/>
<feature type="domain" description="OmpR/PhoB-type" evidence="9">
    <location>
        <begin position="124"/>
        <end position="219"/>
    </location>
</feature>
<dbReference type="CDD" id="cd00383">
    <property type="entry name" value="trans_reg_C"/>
    <property type="match status" value="1"/>
</dbReference>
<evidence type="ECO:0000259" key="9">
    <source>
        <dbReference type="PROSITE" id="PS51755"/>
    </source>
</evidence>
<dbReference type="GO" id="GO:0006355">
    <property type="term" value="P:regulation of DNA-templated transcription"/>
    <property type="evidence" value="ECO:0007669"/>
    <property type="project" value="InterPro"/>
</dbReference>
<dbReference type="AlphaFoldDB" id="A0A363D3B9"/>
<keyword evidence="1 6" id="KW-0597">Phosphoprotein</keyword>
<dbReference type="SMART" id="SM00448">
    <property type="entry name" value="REC"/>
    <property type="match status" value="1"/>
</dbReference>
<dbReference type="SUPFAM" id="SSF52172">
    <property type="entry name" value="CheY-like"/>
    <property type="match status" value="1"/>
</dbReference>
<evidence type="ECO:0000256" key="7">
    <source>
        <dbReference type="PROSITE-ProRule" id="PRU01091"/>
    </source>
</evidence>
<dbReference type="Pfam" id="PF00072">
    <property type="entry name" value="Response_reg"/>
    <property type="match status" value="1"/>
</dbReference>
<dbReference type="Gene3D" id="3.40.50.2300">
    <property type="match status" value="1"/>
</dbReference>
<sequence length="220" mass="25869">MKILLLEDDLILNEIIEEHLKSQEYEVITVFTGLEAQDLLYSQKFDLLLLDVNVPILSGFELLKELRQKEIYTPAIFLTSLNQVDDIEKGFKSGCDDYIKKPFELKELDIRINNIKRLFLINPNNLIEISKDIFLDKKNLMIKKEQNHIHITKKECEVLEYLMNNNTKVVSINELSLNVWAYEETPISSTIRTYIKNLRKILGDEYIINLRGVGYRFNKQ</sequence>
<evidence type="ECO:0000256" key="2">
    <source>
        <dbReference type="ARBA" id="ARBA00023012"/>
    </source>
</evidence>
<evidence type="ECO:0000259" key="8">
    <source>
        <dbReference type="PROSITE" id="PS50110"/>
    </source>
</evidence>